<evidence type="ECO:0000313" key="5">
    <source>
        <dbReference type="Proteomes" id="UP000694559"/>
    </source>
</evidence>
<dbReference type="GO" id="GO:0005576">
    <property type="term" value="C:extracellular region"/>
    <property type="evidence" value="ECO:0007669"/>
    <property type="project" value="UniProtKB-SubCell"/>
</dbReference>
<keyword evidence="2" id="KW-0964">Secreted</keyword>
<dbReference type="PROSITE" id="PS00272">
    <property type="entry name" value="SNAKE_TOXIN"/>
    <property type="match status" value="1"/>
</dbReference>
<dbReference type="InterPro" id="IPR003571">
    <property type="entry name" value="Snake_3FTx"/>
</dbReference>
<dbReference type="SUPFAM" id="SSF57302">
    <property type="entry name" value="Snake toxin-like"/>
    <property type="match status" value="1"/>
</dbReference>
<reference evidence="4" key="2">
    <citation type="submission" date="2025-09" db="UniProtKB">
        <authorList>
            <consortium name="Ensembl"/>
        </authorList>
    </citation>
    <scope>IDENTIFICATION</scope>
</reference>
<dbReference type="InterPro" id="IPR018354">
    <property type="entry name" value="Snake_toxin_con_site"/>
</dbReference>
<dbReference type="Gene3D" id="2.10.60.10">
    <property type="entry name" value="CD59"/>
    <property type="match status" value="1"/>
</dbReference>
<name>A0A8C6XIA8_NAJNA</name>
<dbReference type="InterPro" id="IPR045860">
    <property type="entry name" value="Snake_toxin-like_sf"/>
</dbReference>
<dbReference type="Proteomes" id="UP000694559">
    <property type="component" value="Unplaced"/>
</dbReference>
<keyword evidence="5" id="KW-1185">Reference proteome</keyword>
<sequence length="71" mass="7872">IRCFITPDITSKDCPNGHVCYTKTWCDGFCNIRGKRVDLGCAATCPTVRTGVDIQCCSTDNCNPFPTRKRP</sequence>
<evidence type="ECO:0000313" key="4">
    <source>
        <dbReference type="Ensembl" id="ENSNNAP00000014120.1"/>
    </source>
</evidence>
<keyword evidence="3" id="KW-1015">Disulfide bond</keyword>
<dbReference type="Pfam" id="PF21947">
    <property type="entry name" value="Toxin_cobra-type"/>
    <property type="match status" value="1"/>
</dbReference>
<dbReference type="GO" id="GO:0090729">
    <property type="term" value="F:toxin activity"/>
    <property type="evidence" value="ECO:0007669"/>
    <property type="project" value="InterPro"/>
</dbReference>
<evidence type="ECO:0000256" key="1">
    <source>
        <dbReference type="ARBA" id="ARBA00004613"/>
    </source>
</evidence>
<evidence type="ECO:0000256" key="3">
    <source>
        <dbReference type="ARBA" id="ARBA00023157"/>
    </source>
</evidence>
<dbReference type="AlphaFoldDB" id="A0A8C6XIA8"/>
<comment type="subcellular location">
    <subcellularLocation>
        <location evidence="1">Secreted</location>
    </subcellularLocation>
</comment>
<dbReference type="Ensembl" id="ENSNNAT00000014805.1">
    <property type="protein sequence ID" value="ENSNNAP00000014120.1"/>
    <property type="gene ID" value="ENSNNAG00000009518.1"/>
</dbReference>
<organism evidence="4 5">
    <name type="scientific">Naja naja</name>
    <name type="common">Indian cobra</name>
    <dbReference type="NCBI Taxonomy" id="35670"/>
    <lineage>
        <taxon>Eukaryota</taxon>
        <taxon>Metazoa</taxon>
        <taxon>Chordata</taxon>
        <taxon>Craniata</taxon>
        <taxon>Vertebrata</taxon>
        <taxon>Euteleostomi</taxon>
        <taxon>Lepidosauria</taxon>
        <taxon>Squamata</taxon>
        <taxon>Bifurcata</taxon>
        <taxon>Unidentata</taxon>
        <taxon>Episquamata</taxon>
        <taxon>Toxicofera</taxon>
        <taxon>Serpentes</taxon>
        <taxon>Colubroidea</taxon>
        <taxon>Elapidae</taxon>
        <taxon>Elapinae</taxon>
        <taxon>Naja</taxon>
    </lineage>
</organism>
<proteinExistence type="predicted"/>
<dbReference type="InterPro" id="IPR054131">
    <property type="entry name" value="Toxin_cobra-type"/>
</dbReference>
<dbReference type="OrthoDB" id="10361937at2759"/>
<dbReference type="CDD" id="cd00206">
    <property type="entry name" value="TFP_snake_toxin"/>
    <property type="match status" value="1"/>
</dbReference>
<evidence type="ECO:0000256" key="2">
    <source>
        <dbReference type="ARBA" id="ARBA00022525"/>
    </source>
</evidence>
<accession>A0A8C6XIA8</accession>
<reference evidence="4" key="1">
    <citation type="submission" date="2025-08" db="UniProtKB">
        <authorList>
            <consortium name="Ensembl"/>
        </authorList>
    </citation>
    <scope>IDENTIFICATION</scope>
</reference>
<protein>
    <submittedName>
        <fullName evidence="4">Uncharacterized protein</fullName>
    </submittedName>
</protein>